<proteinExistence type="predicted"/>
<dbReference type="Proteomes" id="UP001381693">
    <property type="component" value="Unassembled WGS sequence"/>
</dbReference>
<evidence type="ECO:0000313" key="2">
    <source>
        <dbReference type="Proteomes" id="UP001381693"/>
    </source>
</evidence>
<gene>
    <name evidence="1" type="ORF">SK128_011397</name>
</gene>
<comment type="caution">
    <text evidence="1">The sequence shown here is derived from an EMBL/GenBank/DDBJ whole genome shotgun (WGS) entry which is preliminary data.</text>
</comment>
<organism evidence="1 2">
    <name type="scientific">Halocaridina rubra</name>
    <name type="common">Hawaiian red shrimp</name>
    <dbReference type="NCBI Taxonomy" id="373956"/>
    <lineage>
        <taxon>Eukaryota</taxon>
        <taxon>Metazoa</taxon>
        <taxon>Ecdysozoa</taxon>
        <taxon>Arthropoda</taxon>
        <taxon>Crustacea</taxon>
        <taxon>Multicrustacea</taxon>
        <taxon>Malacostraca</taxon>
        <taxon>Eumalacostraca</taxon>
        <taxon>Eucarida</taxon>
        <taxon>Decapoda</taxon>
        <taxon>Pleocyemata</taxon>
        <taxon>Caridea</taxon>
        <taxon>Atyoidea</taxon>
        <taxon>Atyidae</taxon>
        <taxon>Halocaridina</taxon>
    </lineage>
</organism>
<dbReference type="AlphaFoldDB" id="A0AAN8X8E7"/>
<protein>
    <submittedName>
        <fullName evidence="1">Uncharacterized protein</fullName>
    </submittedName>
</protein>
<keyword evidence="2" id="KW-1185">Reference proteome</keyword>
<sequence>MTSTHDRSKFSKLLLVFKQLCITKISLYPKIRSLYSGINCRLYWKREKKENKQHEVSAIRAEYR</sequence>
<name>A0AAN8X8E7_HALRR</name>
<feature type="non-terminal residue" evidence="1">
    <location>
        <position position="64"/>
    </location>
</feature>
<accession>A0AAN8X8E7</accession>
<evidence type="ECO:0000313" key="1">
    <source>
        <dbReference type="EMBL" id="KAK7074804.1"/>
    </source>
</evidence>
<reference evidence="1 2" key="1">
    <citation type="submission" date="2023-11" db="EMBL/GenBank/DDBJ databases">
        <title>Halocaridina rubra genome assembly.</title>
        <authorList>
            <person name="Smith C."/>
        </authorList>
    </citation>
    <scope>NUCLEOTIDE SEQUENCE [LARGE SCALE GENOMIC DNA]</scope>
    <source>
        <strain evidence="1">EP-1</strain>
        <tissue evidence="1">Whole</tissue>
    </source>
</reference>
<dbReference type="EMBL" id="JAXCGZ010011451">
    <property type="protein sequence ID" value="KAK7074804.1"/>
    <property type="molecule type" value="Genomic_DNA"/>
</dbReference>